<evidence type="ECO:0000313" key="2">
    <source>
        <dbReference type="EMBL" id="TKB43664.1"/>
    </source>
</evidence>
<evidence type="ECO:0000313" key="3">
    <source>
        <dbReference type="Proteomes" id="UP000307999"/>
    </source>
</evidence>
<name>A0A4U1B250_9GAMM</name>
<dbReference type="OrthoDB" id="6399757at2"/>
<feature type="transmembrane region" description="Helical" evidence="1">
    <location>
        <begin position="65"/>
        <end position="84"/>
    </location>
</feature>
<evidence type="ECO:0000256" key="1">
    <source>
        <dbReference type="SAM" id="Phobius"/>
    </source>
</evidence>
<reference evidence="2 3" key="1">
    <citation type="submission" date="2019-04" db="EMBL/GenBank/DDBJ databases">
        <title>Thalassotalea guangxiensis sp. nov., isolated from sediment of the coastal wetland.</title>
        <authorList>
            <person name="Zheng S."/>
            <person name="Zhang D."/>
        </authorList>
    </citation>
    <scope>NUCLEOTIDE SEQUENCE [LARGE SCALE GENOMIC DNA]</scope>
    <source>
        <strain evidence="2 3">ZS-4</strain>
    </source>
</reference>
<keyword evidence="1" id="KW-0812">Transmembrane</keyword>
<dbReference type="EMBL" id="SWDB01000035">
    <property type="protein sequence ID" value="TKB43664.1"/>
    <property type="molecule type" value="Genomic_DNA"/>
</dbReference>
<feature type="transmembrane region" description="Helical" evidence="1">
    <location>
        <begin position="90"/>
        <end position="110"/>
    </location>
</feature>
<comment type="caution">
    <text evidence="2">The sequence shown here is derived from an EMBL/GenBank/DDBJ whole genome shotgun (WGS) entry which is preliminary data.</text>
</comment>
<dbReference type="Proteomes" id="UP000307999">
    <property type="component" value="Unassembled WGS sequence"/>
</dbReference>
<organism evidence="2 3">
    <name type="scientific">Thalassotalea mangrovi</name>
    <dbReference type="NCBI Taxonomy" id="2572245"/>
    <lineage>
        <taxon>Bacteria</taxon>
        <taxon>Pseudomonadati</taxon>
        <taxon>Pseudomonadota</taxon>
        <taxon>Gammaproteobacteria</taxon>
        <taxon>Alteromonadales</taxon>
        <taxon>Colwelliaceae</taxon>
        <taxon>Thalassotalea</taxon>
    </lineage>
</organism>
<accession>A0A4U1B250</accession>
<gene>
    <name evidence="2" type="ORF">E8M12_14430</name>
</gene>
<sequence>MKRHFCISDNLSNLHLFSLELEQKGFLPPQFRILSDQPGINQLNQYFPKGIYWFINLYRSEIHTIFWYSIAGLLLYFGYVLGLTQTDAGWIPLIAIIIVFVALTTVLSVPDSKDSMLLDRKRLMHELESGKHVLVLDVEDEQEVTLFQTIMLHPELEFGEFKQ</sequence>
<protein>
    <submittedName>
        <fullName evidence="2">Uncharacterized protein</fullName>
    </submittedName>
</protein>
<keyword evidence="1" id="KW-1133">Transmembrane helix</keyword>
<keyword evidence="3" id="KW-1185">Reference proteome</keyword>
<keyword evidence="1" id="KW-0472">Membrane</keyword>
<dbReference type="AlphaFoldDB" id="A0A4U1B250"/>
<proteinExistence type="predicted"/>
<dbReference type="RefSeq" id="WP_136736975.1">
    <property type="nucleotide sequence ID" value="NZ_SWDB01000035.1"/>
</dbReference>